<evidence type="ECO:0000256" key="3">
    <source>
        <dbReference type="ARBA" id="ARBA00010173"/>
    </source>
</evidence>
<dbReference type="CDD" id="cd01650">
    <property type="entry name" value="RT_nLTR_like"/>
    <property type="match status" value="1"/>
</dbReference>
<dbReference type="PANTHER" id="PTHR10762:SF1">
    <property type="entry name" value="2-(3-AMINO-3-CARBOXYPROPYL)HISTIDINE SYNTHASE SUBUNIT 1"/>
    <property type="match status" value="1"/>
</dbReference>
<dbReference type="Gene3D" id="3.40.50.11850">
    <property type="entry name" value="Diphthamide synthesis DPH1/DPH2 domain 2"/>
    <property type="match status" value="1"/>
</dbReference>
<keyword evidence="10" id="KW-0411">Iron-sulfur</keyword>
<dbReference type="PANTHER" id="PTHR10762">
    <property type="entry name" value="DIPHTHAMIDE BIOSYNTHESIS PROTEIN"/>
    <property type="match status" value="1"/>
</dbReference>
<dbReference type="EC" id="2.5.1.108" evidence="4"/>
<dbReference type="GO" id="GO:0090560">
    <property type="term" value="F:2-(3-amino-3-carboxypropyl)histidine synthase activity"/>
    <property type="evidence" value="ECO:0007669"/>
    <property type="project" value="UniProtKB-EC"/>
</dbReference>
<dbReference type="EMBL" id="CP144749">
    <property type="protein sequence ID" value="WVZ73155.1"/>
    <property type="molecule type" value="Genomic_DNA"/>
</dbReference>
<evidence type="ECO:0000259" key="16">
    <source>
        <dbReference type="PROSITE" id="PS50878"/>
    </source>
</evidence>
<proteinExistence type="inferred from homology"/>
<comment type="pathway">
    <text evidence="2">Protein modification; peptidyl-diphthamide biosynthesis.</text>
</comment>
<dbReference type="SFLD" id="SFLDS00032">
    <property type="entry name" value="Radical_SAM_3-amino-3-carboxyp"/>
    <property type="match status" value="1"/>
</dbReference>
<dbReference type="InterPro" id="IPR000477">
    <property type="entry name" value="RT_dom"/>
</dbReference>
<dbReference type="Gene3D" id="3.40.50.11840">
    <property type="entry name" value="Diphthamide synthesis DPH1/DPH2 domain 1"/>
    <property type="match status" value="1"/>
</dbReference>
<evidence type="ECO:0000256" key="14">
    <source>
        <dbReference type="ARBA" id="ARBA00048403"/>
    </source>
</evidence>
<dbReference type="FunFam" id="3.40.50.11840:FF:000003">
    <property type="entry name" value="2-(3-amino-3-carboxypropyl)histidine synthase subunit 1"/>
    <property type="match status" value="1"/>
</dbReference>
<dbReference type="InterPro" id="IPR042265">
    <property type="entry name" value="DPH1/DPH2_3"/>
</dbReference>
<evidence type="ECO:0000256" key="9">
    <source>
        <dbReference type="ARBA" id="ARBA00023004"/>
    </source>
</evidence>
<protein>
    <recommendedName>
        <fullName evidence="5">2-(3-amino-3-carboxypropyl)histidine synthase subunit 1</fullName>
        <ecNumber evidence="4">2.5.1.108</ecNumber>
    </recommendedName>
    <alternativeName>
        <fullName evidence="12">Diphthamide biosynthesis protein 1</fullName>
    </alternativeName>
    <alternativeName>
        <fullName evidence="13">Diphtheria toxin resistance protein 1</fullName>
    </alternativeName>
    <alternativeName>
        <fullName evidence="11">S-adenosyl-L-methionine:L-histidine 3-amino-3-carboxypropyltransferase 1</fullName>
    </alternativeName>
</protein>
<evidence type="ECO:0000313" key="18">
    <source>
        <dbReference type="Proteomes" id="UP001341281"/>
    </source>
</evidence>
<reference evidence="17 18" key="1">
    <citation type="submission" date="2024-02" db="EMBL/GenBank/DDBJ databases">
        <title>High-quality chromosome-scale genome assembly of Pensacola bahiagrass (Paspalum notatum Flugge var. saurae).</title>
        <authorList>
            <person name="Vega J.M."/>
            <person name="Podio M."/>
            <person name="Orjuela J."/>
            <person name="Siena L.A."/>
            <person name="Pessino S.C."/>
            <person name="Combes M.C."/>
            <person name="Mariac C."/>
            <person name="Albertini E."/>
            <person name="Pupilli F."/>
            <person name="Ortiz J.P.A."/>
            <person name="Leblanc O."/>
        </authorList>
    </citation>
    <scope>NUCLEOTIDE SEQUENCE [LARGE SCALE GENOMIC DNA]</scope>
    <source>
        <strain evidence="17">R1</strain>
        <tissue evidence="17">Leaf</tissue>
    </source>
</reference>
<evidence type="ECO:0000256" key="2">
    <source>
        <dbReference type="ARBA" id="ARBA00005156"/>
    </source>
</evidence>
<dbReference type="GO" id="GO:0046872">
    <property type="term" value="F:metal ion binding"/>
    <property type="evidence" value="ECO:0007669"/>
    <property type="project" value="UniProtKB-KW"/>
</dbReference>
<feature type="domain" description="Reverse transcriptase" evidence="16">
    <location>
        <begin position="668"/>
        <end position="895"/>
    </location>
</feature>
<dbReference type="FunFam" id="3.40.50.11860:FF:000002">
    <property type="entry name" value="2-(3-amino-3-carboxypropyl)histidine synthase subunit 1"/>
    <property type="match status" value="1"/>
</dbReference>
<keyword evidence="18" id="KW-1185">Reference proteome</keyword>
<organism evidence="17 18">
    <name type="scientific">Paspalum notatum var. saurae</name>
    <dbReference type="NCBI Taxonomy" id="547442"/>
    <lineage>
        <taxon>Eukaryota</taxon>
        <taxon>Viridiplantae</taxon>
        <taxon>Streptophyta</taxon>
        <taxon>Embryophyta</taxon>
        <taxon>Tracheophyta</taxon>
        <taxon>Spermatophyta</taxon>
        <taxon>Magnoliopsida</taxon>
        <taxon>Liliopsida</taxon>
        <taxon>Poales</taxon>
        <taxon>Poaceae</taxon>
        <taxon>PACMAD clade</taxon>
        <taxon>Panicoideae</taxon>
        <taxon>Andropogonodae</taxon>
        <taxon>Paspaleae</taxon>
        <taxon>Paspalinae</taxon>
        <taxon>Paspalum</taxon>
    </lineage>
</organism>
<sequence>MDAGHASTSLAMTAAVEPSPPQKSPTTKSRKPANPPKRFVHTPIPPSILSDPTLAAAATSLLPPNYNFELPKTAHRIRSAAARRVALQLPEGLLLFSLPLSHLLAPYLDPDTANDVLVLADATYGACCLADRPAKALAADLLVHYGHSCLVPVTSSLLPVLYVFVEIRVDAARLAAAVRTAFPDPDAAPRLAIAGTVQFISAVHAARQMLTKEGYRDILVPQAKPLSAGEILGCTAPTLRGSEEVGAVVFVADGRFHLEAFMIANPGVKAYRFDPFLGVLVLEEYDHVGMKQARKAAVLAARKAKNWGVILGTLGRQGSVKVLDRVVEHLEEKELEHMVVLMSELSPARMELFGDSVDAWVQIACPRLSIDWGEGFKKPVLTTFEFDVALGYVPGWWEKGGRECGGEPGSGCCSGSGTCGDCNCRSGDFGGDYPMDYYSQDGGDWNSCYMKKKPSTGERKPWVRTAAEVLGVTKGSKGATKDTWWWNEDVQQALKEKKECYKRVFHDRSTDNMERYKVAKKIAKRAVSEAKGRAYDDLYQRLSTKEGEKDIYRMARFRERKTRDLNQVKCIKDARDQLLMKEEDIKLRWREYFDNLFNGESESTSIQLDDSFDDANRHFVRRIQETEVREAIKRMKGGKAVGPDAIPIEVWRCLGDIAIIWLTKLFNQILRSNKMPEEWRRSTLVPIYKNKGDIQSCTNYRGIKLMSHTMKLWERVLEHRLRSLTCISMNQFGFMPGRSTIEAIFLLRQVMERYREQKKDLHMVFIDLEKAYDKIPRNVMWWALEKHKVPTKYVTLIKDMYNKVVTSVRTTDGDTSDFPINIRLHQGSALSPYLFALVMDEVTRDIQGDIEVVYLFCDDAVLVDESQAGVNRKLELWRRTLESKGFRISRIKLNI</sequence>
<dbReference type="NCBIfam" id="TIGR00322">
    <property type="entry name" value="diphth2_R"/>
    <property type="match status" value="1"/>
</dbReference>
<evidence type="ECO:0000256" key="7">
    <source>
        <dbReference type="ARBA" id="ARBA00022691"/>
    </source>
</evidence>
<evidence type="ECO:0000256" key="12">
    <source>
        <dbReference type="ARBA" id="ARBA00032574"/>
    </source>
</evidence>
<evidence type="ECO:0000256" key="6">
    <source>
        <dbReference type="ARBA" id="ARBA00022679"/>
    </source>
</evidence>
<dbReference type="FunFam" id="3.40.50.11850:FF:000002">
    <property type="entry name" value="2-(3-amino-3-carboxypropyl)histidine synthase subunit 1"/>
    <property type="match status" value="1"/>
</dbReference>
<feature type="compositionally biased region" description="Polar residues" evidence="15">
    <location>
        <begin position="1"/>
        <end position="11"/>
    </location>
</feature>
<evidence type="ECO:0000313" key="17">
    <source>
        <dbReference type="EMBL" id="WVZ73155.1"/>
    </source>
</evidence>
<dbReference type="AlphaFoldDB" id="A0AAQ3TGV3"/>
<dbReference type="Pfam" id="PF01866">
    <property type="entry name" value="Diphthamide_syn"/>
    <property type="match status" value="1"/>
</dbReference>
<accession>A0AAQ3TGV3</accession>
<dbReference type="InterPro" id="IPR043128">
    <property type="entry name" value="Rev_trsase/Diguanyl_cyclase"/>
</dbReference>
<keyword evidence="9" id="KW-0408">Iron</keyword>
<evidence type="ECO:0000256" key="1">
    <source>
        <dbReference type="ARBA" id="ARBA00001966"/>
    </source>
</evidence>
<feature type="region of interest" description="Disordered" evidence="15">
    <location>
        <begin position="1"/>
        <end position="46"/>
    </location>
</feature>
<comment type="similarity">
    <text evidence="3">Belongs to the DPH1/DPH2 family. DPH1 subfamily.</text>
</comment>
<dbReference type="GO" id="GO:0017183">
    <property type="term" value="P:protein histidyl modification to diphthamide"/>
    <property type="evidence" value="ECO:0007669"/>
    <property type="project" value="InterPro"/>
</dbReference>
<dbReference type="PROSITE" id="PS50878">
    <property type="entry name" value="RT_POL"/>
    <property type="match status" value="1"/>
</dbReference>
<name>A0AAQ3TGV3_PASNO</name>
<dbReference type="InterPro" id="IPR042263">
    <property type="entry name" value="DPH1/DPH2_1"/>
</dbReference>
<evidence type="ECO:0000256" key="15">
    <source>
        <dbReference type="SAM" id="MobiDB-lite"/>
    </source>
</evidence>
<keyword evidence="7" id="KW-0949">S-adenosyl-L-methionine</keyword>
<dbReference type="InterPro" id="IPR016435">
    <property type="entry name" value="DPH1/DPH2"/>
</dbReference>
<evidence type="ECO:0000256" key="5">
    <source>
        <dbReference type="ARBA" id="ARBA00021915"/>
    </source>
</evidence>
<dbReference type="InterPro" id="IPR042264">
    <property type="entry name" value="DPH1/DPH2_2"/>
</dbReference>
<comment type="catalytic activity">
    <reaction evidence="14">
        <text>L-histidyl-[translation elongation factor 2] + S-adenosyl-L-methionine = 2-[(3S)-amino-3-carboxypropyl]-L-histidyl-[translation elongation factor 2] + S-methyl-5'-thioadenosine + H(+)</text>
        <dbReference type="Rhea" id="RHEA:36783"/>
        <dbReference type="Rhea" id="RHEA-COMP:9748"/>
        <dbReference type="Rhea" id="RHEA-COMP:9749"/>
        <dbReference type="ChEBI" id="CHEBI:15378"/>
        <dbReference type="ChEBI" id="CHEBI:17509"/>
        <dbReference type="ChEBI" id="CHEBI:29979"/>
        <dbReference type="ChEBI" id="CHEBI:59789"/>
        <dbReference type="ChEBI" id="CHEBI:73995"/>
        <dbReference type="EC" id="2.5.1.108"/>
    </reaction>
</comment>
<dbReference type="GO" id="GO:0051536">
    <property type="term" value="F:iron-sulfur cluster binding"/>
    <property type="evidence" value="ECO:0007669"/>
    <property type="project" value="UniProtKB-KW"/>
</dbReference>
<gene>
    <name evidence="17" type="ORF">U9M48_021499</name>
</gene>
<keyword evidence="6" id="KW-0808">Transferase</keyword>
<evidence type="ECO:0000256" key="8">
    <source>
        <dbReference type="ARBA" id="ARBA00022723"/>
    </source>
</evidence>
<dbReference type="InterPro" id="IPR043502">
    <property type="entry name" value="DNA/RNA_pol_sf"/>
</dbReference>
<evidence type="ECO:0000256" key="13">
    <source>
        <dbReference type="ARBA" id="ARBA00032789"/>
    </source>
</evidence>
<dbReference type="Pfam" id="PF00078">
    <property type="entry name" value="RVT_1"/>
    <property type="match status" value="1"/>
</dbReference>
<dbReference type="Gene3D" id="3.30.70.270">
    <property type="match status" value="1"/>
</dbReference>
<dbReference type="SUPFAM" id="SSF56672">
    <property type="entry name" value="DNA/RNA polymerases"/>
    <property type="match status" value="1"/>
</dbReference>
<keyword evidence="8" id="KW-0479">Metal-binding</keyword>
<evidence type="ECO:0000256" key="4">
    <source>
        <dbReference type="ARBA" id="ARBA00012221"/>
    </source>
</evidence>
<dbReference type="Proteomes" id="UP001341281">
    <property type="component" value="Chromosome 05"/>
</dbReference>
<evidence type="ECO:0000256" key="11">
    <source>
        <dbReference type="ARBA" id="ARBA00031690"/>
    </source>
</evidence>
<comment type="cofactor">
    <cofactor evidence="1">
        <name>[4Fe-4S] cluster</name>
        <dbReference type="ChEBI" id="CHEBI:49883"/>
    </cofactor>
</comment>
<dbReference type="Gene3D" id="3.40.50.11860">
    <property type="entry name" value="Diphthamide synthesis DPH1/DPH2 domain 3"/>
    <property type="match status" value="1"/>
</dbReference>
<evidence type="ECO:0000256" key="10">
    <source>
        <dbReference type="ARBA" id="ARBA00023014"/>
    </source>
</evidence>